<accession>A0A192GZ39</accession>
<dbReference type="Proteomes" id="UP000078582">
    <property type="component" value="Chromosome"/>
</dbReference>
<protein>
    <recommendedName>
        <fullName evidence="4">Protein SprT-like</fullName>
    </recommendedName>
</protein>
<name>A0A192GZ39_9LACO</name>
<comment type="cofactor">
    <cofactor evidence="4">
        <name>Zn(2+)</name>
        <dbReference type="ChEBI" id="CHEBI:29105"/>
    </cofactor>
    <text evidence="4">Binds 1 zinc ion.</text>
</comment>
<reference evidence="5 6" key="1">
    <citation type="submission" date="2016-03" db="EMBL/GenBank/DDBJ databases">
        <title>Pediococcus and Lactobacillus from brewery environment - whole genome sequencing and assembly.</title>
        <authorList>
            <person name="Behr J."/>
            <person name="Geissler A.J."/>
            <person name="Vogel R.F."/>
        </authorList>
    </citation>
    <scope>NUCLEOTIDE SEQUENCE [LARGE SCALE GENOMIC DNA]</scope>
    <source>
        <strain evidence="5 6">TMW 1.1989</strain>
    </source>
</reference>
<feature type="binding site" evidence="4">
    <location>
        <position position="67"/>
    </location>
    <ligand>
        <name>Zn(2+)</name>
        <dbReference type="ChEBI" id="CHEBI:29105"/>
    </ligand>
</feature>
<dbReference type="SMART" id="SM00731">
    <property type="entry name" value="SprT"/>
    <property type="match status" value="1"/>
</dbReference>
<evidence type="ECO:0000256" key="4">
    <source>
        <dbReference type="HAMAP-Rule" id="MF_00745"/>
    </source>
</evidence>
<keyword evidence="1 4" id="KW-0963">Cytoplasm</keyword>
<evidence type="ECO:0000313" key="6">
    <source>
        <dbReference type="Proteomes" id="UP000078582"/>
    </source>
</evidence>
<proteinExistence type="inferred from homology"/>
<dbReference type="Pfam" id="PF17283">
    <property type="entry name" value="Zn_ribbon_SprT"/>
    <property type="match status" value="1"/>
</dbReference>
<feature type="binding site" evidence="4">
    <location>
        <position position="71"/>
    </location>
    <ligand>
        <name>Zn(2+)</name>
        <dbReference type="ChEBI" id="CHEBI:29105"/>
    </ligand>
</feature>
<keyword evidence="2 4" id="KW-0479">Metal-binding</keyword>
<evidence type="ECO:0000256" key="3">
    <source>
        <dbReference type="ARBA" id="ARBA00022833"/>
    </source>
</evidence>
<feature type="active site" evidence="4">
    <location>
        <position position="68"/>
    </location>
</feature>
<keyword evidence="6" id="KW-1185">Reference proteome</keyword>
<dbReference type="OrthoDB" id="9799909at2"/>
<keyword evidence="3 4" id="KW-0862">Zinc</keyword>
<dbReference type="InterPro" id="IPR035240">
    <property type="entry name" value="SprT_Zn_ribbon"/>
</dbReference>
<dbReference type="GO" id="GO:0008270">
    <property type="term" value="F:zinc ion binding"/>
    <property type="evidence" value="ECO:0007669"/>
    <property type="project" value="UniProtKB-UniRule"/>
</dbReference>
<organism evidence="5 6">
    <name type="scientific">Loigolactobacillus backii</name>
    <dbReference type="NCBI Taxonomy" id="375175"/>
    <lineage>
        <taxon>Bacteria</taxon>
        <taxon>Bacillati</taxon>
        <taxon>Bacillota</taxon>
        <taxon>Bacilli</taxon>
        <taxon>Lactobacillales</taxon>
        <taxon>Lactobacillaceae</taxon>
        <taxon>Loigolactobacillus</taxon>
    </lineage>
</organism>
<dbReference type="Pfam" id="PF10263">
    <property type="entry name" value="SprT-like"/>
    <property type="match status" value="1"/>
</dbReference>
<dbReference type="STRING" id="375175.AYR53_00110"/>
<dbReference type="GO" id="GO:0006950">
    <property type="term" value="P:response to stress"/>
    <property type="evidence" value="ECO:0007669"/>
    <property type="project" value="UniProtKB-ARBA"/>
</dbReference>
<sequence length="155" mass="18156">MDNTDLTKLVQEVSLTSFRRPFKHVAVFNSRLRTTGGRYDLRDHHIDINPKMYQHYGKQVLIGIIKHELCHYHLHLTGSGYQHRDAAFKKLLLQVGGSRYAPALPQQVGKNKYQYVCRKCGHRYQRQRRINLKKYVCGHCHGHLQLITERGESYA</sequence>
<comment type="similarity">
    <text evidence="4">Belongs to the SprT family.</text>
</comment>
<dbReference type="InterPro" id="IPR023524">
    <property type="entry name" value="Uncharacterised_SprT-like"/>
</dbReference>
<dbReference type="AlphaFoldDB" id="A0A192GZ39"/>
<dbReference type="InterPro" id="IPR006640">
    <property type="entry name" value="SprT-like_domain"/>
</dbReference>
<dbReference type="EMBL" id="CP014873">
    <property type="protein sequence ID" value="ANK61298.1"/>
    <property type="molecule type" value="Genomic_DNA"/>
</dbReference>
<evidence type="ECO:0000256" key="2">
    <source>
        <dbReference type="ARBA" id="ARBA00022723"/>
    </source>
</evidence>
<comment type="subcellular location">
    <subcellularLocation>
        <location evidence="4">Cytoplasm</location>
    </subcellularLocation>
</comment>
<evidence type="ECO:0000256" key="1">
    <source>
        <dbReference type="ARBA" id="ARBA00022490"/>
    </source>
</evidence>
<evidence type="ECO:0000313" key="5">
    <source>
        <dbReference type="EMBL" id="ANK61298.1"/>
    </source>
</evidence>
<dbReference type="GO" id="GO:0005737">
    <property type="term" value="C:cytoplasm"/>
    <property type="evidence" value="ECO:0007669"/>
    <property type="project" value="UniProtKB-SubCell"/>
</dbReference>
<dbReference type="HAMAP" id="MF_00745">
    <property type="entry name" value="SprT_like"/>
    <property type="match status" value="1"/>
</dbReference>
<dbReference type="NCBIfam" id="NF003339">
    <property type="entry name" value="PRK04351.1"/>
    <property type="match status" value="1"/>
</dbReference>
<gene>
    <name evidence="5" type="ORF">AYR53_00110</name>
</gene>
<dbReference type="RefSeq" id="WP_068280061.1">
    <property type="nucleotide sequence ID" value="NZ_CP014873.1"/>
</dbReference>
<dbReference type="GeneID" id="42980637"/>